<evidence type="ECO:0000256" key="2">
    <source>
        <dbReference type="ARBA" id="ARBA00023163"/>
    </source>
</evidence>
<feature type="region of interest" description="Disordered" evidence="3">
    <location>
        <begin position="537"/>
        <end position="557"/>
    </location>
</feature>
<dbReference type="InParanoid" id="B7G339"/>
<dbReference type="KEGG" id="pti:PHATRDRAFT_37556"/>
<feature type="region of interest" description="Disordered" evidence="3">
    <location>
        <begin position="1"/>
        <end position="21"/>
    </location>
</feature>
<evidence type="ECO:0000256" key="1">
    <source>
        <dbReference type="ARBA" id="ARBA00023015"/>
    </source>
</evidence>
<dbReference type="EMBL" id="CM000615">
    <property type="protein sequence ID" value="EEC46934.1"/>
    <property type="molecule type" value="Genomic_DNA"/>
</dbReference>
<dbReference type="InterPro" id="IPR000812">
    <property type="entry name" value="TFIIB"/>
</dbReference>
<keyword evidence="6" id="KW-1185">Reference proteome</keyword>
<dbReference type="GO" id="GO:0070897">
    <property type="term" value="P:transcription preinitiation complex assembly"/>
    <property type="evidence" value="ECO:0007669"/>
    <property type="project" value="InterPro"/>
</dbReference>
<feature type="domain" description="TFIIB-type" evidence="4">
    <location>
        <begin position="60"/>
        <end position="101"/>
    </location>
</feature>
<keyword evidence="2" id="KW-0804">Transcription</keyword>
<reference evidence="5 6" key="1">
    <citation type="journal article" date="2008" name="Nature">
        <title>The Phaeodactylum genome reveals the evolutionary history of diatom genomes.</title>
        <authorList>
            <person name="Bowler C."/>
            <person name="Allen A.E."/>
            <person name="Badger J.H."/>
            <person name="Grimwood J."/>
            <person name="Jabbari K."/>
            <person name="Kuo A."/>
            <person name="Maheswari U."/>
            <person name="Martens C."/>
            <person name="Maumus F."/>
            <person name="Otillar R.P."/>
            <person name="Rayko E."/>
            <person name="Salamov A."/>
            <person name="Vandepoele K."/>
            <person name="Beszteri B."/>
            <person name="Gruber A."/>
            <person name="Heijde M."/>
            <person name="Katinka M."/>
            <person name="Mock T."/>
            <person name="Valentin K."/>
            <person name="Verret F."/>
            <person name="Berges J.A."/>
            <person name="Brownlee C."/>
            <person name="Cadoret J.P."/>
            <person name="Chiovitti A."/>
            <person name="Choi C.J."/>
            <person name="Coesel S."/>
            <person name="De Martino A."/>
            <person name="Detter J.C."/>
            <person name="Durkin C."/>
            <person name="Falciatore A."/>
            <person name="Fournet J."/>
            <person name="Haruta M."/>
            <person name="Huysman M.J."/>
            <person name="Jenkins B.D."/>
            <person name="Jiroutova K."/>
            <person name="Jorgensen R.E."/>
            <person name="Joubert Y."/>
            <person name="Kaplan A."/>
            <person name="Kroger N."/>
            <person name="Kroth P.G."/>
            <person name="La Roche J."/>
            <person name="Lindquist E."/>
            <person name="Lommer M."/>
            <person name="Martin-Jezequel V."/>
            <person name="Lopez P.J."/>
            <person name="Lucas S."/>
            <person name="Mangogna M."/>
            <person name="McGinnis K."/>
            <person name="Medlin L.K."/>
            <person name="Montsant A."/>
            <person name="Oudot-Le Secq M.P."/>
            <person name="Napoli C."/>
            <person name="Obornik M."/>
            <person name="Parker M.S."/>
            <person name="Petit J.L."/>
            <person name="Porcel B.M."/>
            <person name="Poulsen N."/>
            <person name="Robison M."/>
            <person name="Rychlewski L."/>
            <person name="Rynearson T.A."/>
            <person name="Schmutz J."/>
            <person name="Shapiro H."/>
            <person name="Siaut M."/>
            <person name="Stanley M."/>
            <person name="Sussman M.R."/>
            <person name="Taylor A.R."/>
            <person name="Vardi A."/>
            <person name="von Dassow P."/>
            <person name="Vyverman W."/>
            <person name="Willis A."/>
            <person name="Wyrwicz L.S."/>
            <person name="Rokhsar D.S."/>
            <person name="Weissenbach J."/>
            <person name="Armbrust E.V."/>
            <person name="Green B.R."/>
            <person name="Van de Peer Y."/>
            <person name="Grigoriev I.V."/>
        </authorList>
    </citation>
    <scope>NUCLEOTIDE SEQUENCE [LARGE SCALE GENOMIC DNA]</scope>
    <source>
        <strain evidence="5 6">CCAP 1055/1</strain>
    </source>
</reference>
<feature type="region of interest" description="Disordered" evidence="3">
    <location>
        <begin position="185"/>
        <end position="205"/>
    </location>
</feature>
<evidence type="ECO:0000256" key="3">
    <source>
        <dbReference type="SAM" id="MobiDB-lite"/>
    </source>
</evidence>
<feature type="compositionally biased region" description="Polar residues" evidence="3">
    <location>
        <begin position="323"/>
        <end position="341"/>
    </location>
</feature>
<feature type="region of interest" description="Disordered" evidence="3">
    <location>
        <begin position="36"/>
        <end position="58"/>
    </location>
</feature>
<dbReference type="PaxDb" id="2850-Phatr37556"/>
<dbReference type="RefSeq" id="XP_002181720.1">
    <property type="nucleotide sequence ID" value="XM_002181684.1"/>
</dbReference>
<dbReference type="eggNOG" id="ENOG502SS10">
    <property type="taxonomic scope" value="Eukaryota"/>
</dbReference>
<sequence length="703" mass="78694">MSPWEHSPRQKPSAHSFSHTHGTCTASARMATASILTRSTSPPVVATSTPDELDDEDRPCRACRRTGTLRTDWQQGDRVCTQCGVVDQGHVIDTRPEWREFHDDADLAKGRPSQARSGLTVVDESRYLGGLQPTMLSTNVYGTASSTSQQTRKRLLVAAHKMDRLMERSHARALEAVRVSRAANRKRRRVEGHPVPGAVDPDEDDADIDATMRPEYEDFVQLEEQEAQRLQIASYGDKWSLERAIRLYGSALEQQNLSTDDTIDDRGHLDDGLKRASRDLYQAYTFLSTAVQTLELTDRVQHEVVGLLVRYAKCRDGLQVRGVSSTLQKRPSTKATSPNETQRARRSLREYNQAKQTGALLAALLFYTARNLGWPRTLVQVCHAIPFPSQSLPHLDLRCEDGEFIKRKHCSKAMTEVKQVFPDICRVTATLHAVSNVSSASSSSTNSNSNNYNKRSEIPQPQRLQDHVSVINFVDHAIRKLRLPPVAEACVRILVLRYCHGTKDSALRLGAITASSVYFVTQTGDIMQRLAKQAVSGSKPSLASKHDKVTRTNSSPTGFHRTKLELDGFTAARDPSASANVKHEDLFSAEAVQEFASEQKVYEMRRVWDAWSEQTTWMRSLGEIERAMGVSRPTLVEVFKKEIFPKRVELLQALQDSVETSDTEQKTVLSETPLASVGISYYIEKQEKTAQRWMDVSVTVSAS</sequence>
<dbReference type="OrthoDB" id="25790at2759"/>
<dbReference type="PRINTS" id="PR00685">
    <property type="entry name" value="TIFACTORIIB"/>
</dbReference>
<organism evidence="5 6">
    <name type="scientific">Phaeodactylum tricornutum (strain CCAP 1055/1)</name>
    <dbReference type="NCBI Taxonomy" id="556484"/>
    <lineage>
        <taxon>Eukaryota</taxon>
        <taxon>Sar</taxon>
        <taxon>Stramenopiles</taxon>
        <taxon>Ochrophyta</taxon>
        <taxon>Bacillariophyta</taxon>
        <taxon>Bacillariophyceae</taxon>
        <taxon>Bacillariophycidae</taxon>
        <taxon>Naviculales</taxon>
        <taxon>Phaeodactylaceae</taxon>
        <taxon>Phaeodactylum</taxon>
    </lineage>
</organism>
<evidence type="ECO:0000259" key="4">
    <source>
        <dbReference type="Pfam" id="PF08271"/>
    </source>
</evidence>
<dbReference type="Proteomes" id="UP000000759">
    <property type="component" value="Chromosome 13"/>
</dbReference>
<gene>
    <name evidence="5" type="ORF">PHATRDRAFT_37556</name>
</gene>
<evidence type="ECO:0000313" key="6">
    <source>
        <dbReference type="Proteomes" id="UP000000759"/>
    </source>
</evidence>
<name>B7G339_PHATC</name>
<dbReference type="GeneID" id="7202416"/>
<accession>B7G339</accession>
<dbReference type="SUPFAM" id="SSF57783">
    <property type="entry name" value="Zinc beta-ribbon"/>
    <property type="match status" value="1"/>
</dbReference>
<protein>
    <recommendedName>
        <fullName evidence="4">TFIIB-type domain-containing protein</fullName>
    </recommendedName>
</protein>
<feature type="region of interest" description="Disordered" evidence="3">
    <location>
        <begin position="438"/>
        <end position="461"/>
    </location>
</feature>
<keyword evidence="1" id="KW-0805">Transcription regulation</keyword>
<evidence type="ECO:0000313" key="5">
    <source>
        <dbReference type="EMBL" id="EEC46934.1"/>
    </source>
</evidence>
<dbReference type="HOGENOM" id="CLU_413062_0_0_1"/>
<feature type="compositionally biased region" description="Low complexity" evidence="3">
    <location>
        <begin position="438"/>
        <end position="453"/>
    </location>
</feature>
<feature type="compositionally biased region" description="Polar residues" evidence="3">
    <location>
        <begin position="36"/>
        <end position="50"/>
    </location>
</feature>
<proteinExistence type="predicted"/>
<dbReference type="AlphaFoldDB" id="B7G339"/>
<dbReference type="Pfam" id="PF08271">
    <property type="entry name" value="Zn_Ribbon_TF"/>
    <property type="match status" value="1"/>
</dbReference>
<dbReference type="STRING" id="556484.B7G339"/>
<feature type="region of interest" description="Disordered" evidence="3">
    <location>
        <begin position="323"/>
        <end position="347"/>
    </location>
</feature>
<dbReference type="Gene3D" id="1.10.472.170">
    <property type="match status" value="1"/>
</dbReference>
<reference evidence="6" key="2">
    <citation type="submission" date="2008-08" db="EMBL/GenBank/DDBJ databases">
        <authorList>
            <consortium name="Diatom Consortium"/>
            <person name="Grigoriev I."/>
            <person name="Grimwood J."/>
            <person name="Kuo A."/>
            <person name="Otillar R.P."/>
            <person name="Salamov A."/>
            <person name="Detter J.C."/>
            <person name="Lindquist E."/>
            <person name="Shapiro H."/>
            <person name="Lucas S."/>
            <person name="Glavina del Rio T."/>
            <person name="Pitluck S."/>
            <person name="Rokhsar D."/>
            <person name="Bowler C."/>
        </authorList>
    </citation>
    <scope>GENOME REANNOTATION</scope>
    <source>
        <strain evidence="6">CCAP 1055/1</strain>
    </source>
</reference>
<dbReference type="InterPro" id="IPR013137">
    <property type="entry name" value="Znf_TFIIB"/>
</dbReference>